<dbReference type="EMBL" id="ATBP01000127">
    <property type="protein sequence ID" value="ETR72639.1"/>
    <property type="molecule type" value="Genomic_DNA"/>
</dbReference>
<dbReference type="GO" id="GO:0015483">
    <property type="term" value="F:long-chain fatty acid transporting porin activity"/>
    <property type="evidence" value="ECO:0007669"/>
    <property type="project" value="TreeGrafter"/>
</dbReference>
<evidence type="ECO:0000256" key="5">
    <source>
        <dbReference type="ARBA" id="ARBA00022729"/>
    </source>
</evidence>
<evidence type="ECO:0000256" key="1">
    <source>
        <dbReference type="ARBA" id="ARBA00004571"/>
    </source>
</evidence>
<keyword evidence="3" id="KW-1134">Transmembrane beta strand</keyword>
<dbReference type="InterPro" id="IPR005017">
    <property type="entry name" value="OMPP1/FadL/TodX"/>
</dbReference>
<sequence length="507" mass="56143">MFAFVCINLFSEEEKMKKGMLATLIGLAVMITCSGIATAGLMDTLGLGSKATAMGGAFCAYADDPFAIYYNPAGLTQIERFTVSNGVHFAYPSIKVNNFIVDGGKMKRSPTDNPGADLKNTGLNDFVDISNKERIVPAPHFATAYPLNKQMVAGFAIYAPFGASAYWPETENPGAYNSTFGSFTRIAATPTISYMLNDRLSFGFGISVGVTDVKSERIFYIPEEVRDDLTARLGGALGAGTKQKMRAALDAHGKKVVAQMLDTFNYSYNLGVMYHLSDKITLGMTYRSRTDVNLSGSVELEGMAESYGNSDTGTPIVTKVDAETQVDHPPQFQFGVRCHPYEGLSFEIDYVWTKWSIIEGYTISLEPDLLDSRSEEEFRRDWEDTSQIRFGFEWISDEFVSIRGGYYYDPSPVPDDTFDFSSSDVNKTVYSLGIGLNFGHFTVDTVYQYMTSEERESAPAGIENEPLTASYEFLYDKTLITEVIDQKATYKAKMQVWALGATLNYAF</sequence>
<proteinExistence type="inferred from homology"/>
<dbReference type="Gene3D" id="2.40.160.60">
    <property type="entry name" value="Outer membrane protein transport protein (OMPP1/FadL/TodX)"/>
    <property type="match status" value="1"/>
</dbReference>
<protein>
    <submittedName>
        <fullName evidence="9">Long-chain fatty acid transport protein</fullName>
    </submittedName>
</protein>
<keyword evidence="4 8" id="KW-0812">Transmembrane</keyword>
<evidence type="ECO:0000256" key="8">
    <source>
        <dbReference type="SAM" id="Phobius"/>
    </source>
</evidence>
<dbReference type="AlphaFoldDB" id="A0A1V1PCJ1"/>
<name>A0A1V1PCJ1_9BACT</name>
<dbReference type="Proteomes" id="UP000189670">
    <property type="component" value="Unassembled WGS sequence"/>
</dbReference>
<evidence type="ECO:0000256" key="7">
    <source>
        <dbReference type="ARBA" id="ARBA00023237"/>
    </source>
</evidence>
<reference evidence="10" key="1">
    <citation type="submission" date="2012-11" db="EMBL/GenBank/DDBJ databases">
        <authorList>
            <person name="Lucero-Rivera Y.E."/>
            <person name="Tovar-Ramirez D."/>
        </authorList>
    </citation>
    <scope>NUCLEOTIDE SEQUENCE [LARGE SCALE GENOMIC DNA]</scope>
    <source>
        <strain evidence="10">Araruama</strain>
    </source>
</reference>
<comment type="similarity">
    <text evidence="2">Belongs to the OmpP1/FadL family.</text>
</comment>
<dbReference type="PANTHER" id="PTHR35093:SF8">
    <property type="entry name" value="OUTER MEMBRANE PROTEIN NMB0088-RELATED"/>
    <property type="match status" value="1"/>
</dbReference>
<accession>A0A1V1PCJ1</accession>
<comment type="caution">
    <text evidence="9">The sequence shown here is derived from an EMBL/GenBank/DDBJ whole genome shotgun (WGS) entry which is preliminary data.</text>
</comment>
<dbReference type="Pfam" id="PF03349">
    <property type="entry name" value="Toluene_X"/>
    <property type="match status" value="1"/>
</dbReference>
<keyword evidence="7" id="KW-0998">Cell outer membrane</keyword>
<dbReference type="SUPFAM" id="SSF56935">
    <property type="entry name" value="Porins"/>
    <property type="match status" value="1"/>
</dbReference>
<evidence type="ECO:0000313" key="9">
    <source>
        <dbReference type="EMBL" id="ETR72639.1"/>
    </source>
</evidence>
<keyword evidence="8" id="KW-1133">Transmembrane helix</keyword>
<evidence type="ECO:0000256" key="3">
    <source>
        <dbReference type="ARBA" id="ARBA00022452"/>
    </source>
</evidence>
<evidence type="ECO:0000256" key="4">
    <source>
        <dbReference type="ARBA" id="ARBA00022692"/>
    </source>
</evidence>
<comment type="subcellular location">
    <subcellularLocation>
        <location evidence="1">Cell outer membrane</location>
        <topology evidence="1">Multi-pass membrane protein</topology>
    </subcellularLocation>
</comment>
<feature type="transmembrane region" description="Helical" evidence="8">
    <location>
        <begin position="21"/>
        <end position="42"/>
    </location>
</feature>
<evidence type="ECO:0000313" key="10">
    <source>
        <dbReference type="Proteomes" id="UP000189670"/>
    </source>
</evidence>
<keyword evidence="5" id="KW-0732">Signal</keyword>
<evidence type="ECO:0000256" key="6">
    <source>
        <dbReference type="ARBA" id="ARBA00023136"/>
    </source>
</evidence>
<organism evidence="9 10">
    <name type="scientific">Candidatus Magnetoglobus multicellularis str. Araruama</name>
    <dbReference type="NCBI Taxonomy" id="890399"/>
    <lineage>
        <taxon>Bacteria</taxon>
        <taxon>Pseudomonadati</taxon>
        <taxon>Thermodesulfobacteriota</taxon>
        <taxon>Desulfobacteria</taxon>
        <taxon>Desulfobacterales</taxon>
        <taxon>Desulfobacteraceae</taxon>
        <taxon>Candidatus Magnetoglobus</taxon>
    </lineage>
</organism>
<evidence type="ECO:0000256" key="2">
    <source>
        <dbReference type="ARBA" id="ARBA00008163"/>
    </source>
</evidence>
<dbReference type="PANTHER" id="PTHR35093">
    <property type="entry name" value="OUTER MEMBRANE PROTEIN NMB0088-RELATED"/>
    <property type="match status" value="1"/>
</dbReference>
<dbReference type="GO" id="GO:0009279">
    <property type="term" value="C:cell outer membrane"/>
    <property type="evidence" value="ECO:0007669"/>
    <property type="project" value="UniProtKB-SubCell"/>
</dbReference>
<keyword evidence="6 8" id="KW-0472">Membrane</keyword>
<gene>
    <name evidence="9" type="ORF">OMM_07401</name>
</gene>